<reference evidence="3" key="3">
    <citation type="submission" date="2013-05" db="EMBL/GenBank/DDBJ databases">
        <authorList>
            <person name="Genoscope - CEA"/>
        </authorList>
    </citation>
    <scope>NUCLEOTIDE SEQUENCE</scope>
    <source>
        <strain evidence="3">Stackhouse</strain>
    </source>
</reference>
<gene>
    <name evidence="3" type="ORF">CHC_T00000113001</name>
    <name evidence="2" type="ORF">CHC_T00003717001</name>
</gene>
<dbReference type="GeneID" id="17326763"/>
<reference evidence="4" key="1">
    <citation type="journal article" date="2013" name="Proc. Natl. Acad. Sci. U.S.A.">
        <title>Genome structure and metabolic features in the red seaweed Chondrus crispus shed light on evolution of the Archaeplastida.</title>
        <authorList>
            <person name="Collen J."/>
            <person name="Porcel B."/>
            <person name="Carre W."/>
            <person name="Ball S.G."/>
            <person name="Chaparro C."/>
            <person name="Tonon T."/>
            <person name="Barbeyron T."/>
            <person name="Michel G."/>
            <person name="Noel B."/>
            <person name="Valentin K."/>
            <person name="Elias M."/>
            <person name="Artiguenave F."/>
            <person name="Arun A."/>
            <person name="Aury J.M."/>
            <person name="Barbosa-Neto J.F."/>
            <person name="Bothwell J.H."/>
            <person name="Bouget F.Y."/>
            <person name="Brillet L."/>
            <person name="Cabello-Hurtado F."/>
            <person name="Capella-Gutierrez S."/>
            <person name="Charrier B."/>
            <person name="Cladiere L."/>
            <person name="Cock J.M."/>
            <person name="Coelho S.M."/>
            <person name="Colleoni C."/>
            <person name="Czjzek M."/>
            <person name="Da Silva C."/>
            <person name="Delage L."/>
            <person name="Denoeud F."/>
            <person name="Deschamps P."/>
            <person name="Dittami S.M."/>
            <person name="Gabaldon T."/>
            <person name="Gachon C.M."/>
            <person name="Groisillier A."/>
            <person name="Herve C."/>
            <person name="Jabbari K."/>
            <person name="Katinka M."/>
            <person name="Kloareg B."/>
            <person name="Kowalczyk N."/>
            <person name="Labadie K."/>
            <person name="Leblanc C."/>
            <person name="Lopez P.J."/>
            <person name="McLachlan D.H."/>
            <person name="Meslet-Cladiere L."/>
            <person name="Moustafa A."/>
            <person name="Nehr Z."/>
            <person name="Nyvall Collen P."/>
            <person name="Panaud O."/>
            <person name="Partensky F."/>
            <person name="Poulain J."/>
            <person name="Rensing S.A."/>
            <person name="Rousvoal S."/>
            <person name="Samson G."/>
            <person name="Symeonidi A."/>
            <person name="Weissenbach J."/>
            <person name="Zambounis A."/>
            <person name="Wincker P."/>
            <person name="Boyen C."/>
        </authorList>
    </citation>
    <scope>NUCLEOTIDE SEQUENCE [LARGE SCALE GENOMIC DNA]</scope>
    <source>
        <strain evidence="4">cv. Stackhouse</strain>
    </source>
</reference>
<dbReference type="Gramene" id="CDF34809">
    <property type="protein sequence ID" value="CDF34809"/>
    <property type="gene ID" value="CHC_T00003717001"/>
</dbReference>
<evidence type="ECO:0000313" key="4">
    <source>
        <dbReference type="Proteomes" id="UP000012073"/>
    </source>
</evidence>
<name>R7QM06_CHOCR</name>
<keyword evidence="4" id="KW-1185">Reference proteome</keyword>
<reference evidence="3" key="2">
    <citation type="journal article" date="2013" name="Proc. Natl. Acad. Sci. U.S.A.">
        <title>Genome structure and metabolic features in the red seaweed Chondrus crispus shed light on evolution of the Archaeplastida.</title>
        <authorList>
            <person name="Collen J."/>
            <person name="Porcel B."/>
            <person name="Carre W."/>
            <person name="Ball S.G."/>
            <person name="Chaparro C."/>
            <person name="Tonon T."/>
            <person name="Barbeyron T."/>
            <person name="Michel G."/>
            <person name="Noel B."/>
            <person name="Valentin K."/>
            <person name="Elias M."/>
            <person name="Artiguenave F."/>
            <person name="Arun A."/>
            <person name="Aury J.M."/>
            <person name="Barbosa-Neto J.F."/>
            <person name="Bothwell J.H."/>
            <person name="Bouget F.Y."/>
            <person name="Brillet L."/>
            <person name="Cabello-Hurtado F."/>
            <person name="Capella-Gutierrez S."/>
            <person name="Charrier B."/>
            <person name="Cladiere L."/>
            <person name="Cock J.M."/>
            <person name="Coelho S.M."/>
            <person name="Colleoni C."/>
            <person name="Czjzek M."/>
            <person name="Da Silva C."/>
            <person name="Delage L."/>
            <person name="Denoeud F."/>
            <person name="Deschamps P."/>
            <person name="Dittami S.M."/>
            <person name="Gabalden T."/>
            <person name="Gachon C.M."/>
            <person name="Groisillier A."/>
            <person name="Herve C."/>
            <person name="Jabbari K."/>
            <person name="Katinka M."/>
            <person name="Kloareg B."/>
            <person name="Kowalczyk N."/>
            <person name="Labadie K."/>
            <person name="Leblanc C."/>
            <person name="Lopez P.J."/>
            <person name="McLachlan D.H."/>
            <person name="Meslet-Cladiere L."/>
            <person name="Moustafa A."/>
            <person name="Nehr Z."/>
            <person name="Nyvall Collen P."/>
            <person name="Panaud O."/>
            <person name="Partensky F."/>
            <person name="Poulain J."/>
            <person name="Rensing S.A."/>
            <person name="Rousvoal S."/>
            <person name="Samson G."/>
            <person name="Symeonidi A."/>
            <person name="Weissenbach J."/>
            <person name="Zambounis A."/>
            <person name="Wincker P."/>
            <person name="Boyen C."/>
        </authorList>
    </citation>
    <scope>NUCLEOTIDE SEQUENCE [LARGE SCALE GENOMIC DNA]</scope>
    <source>
        <strain evidence="3">Stackhouse</strain>
    </source>
</reference>
<dbReference type="Proteomes" id="UP000012073">
    <property type="component" value="Unassembled WGS sequence"/>
</dbReference>
<protein>
    <submittedName>
        <fullName evidence="3">Uncharacterized protein</fullName>
    </submittedName>
</protein>
<accession>R7QM06</accession>
<sequence>MDAPITSSIQSPSTDRSTTRSATYAAKAIAEDRQVEASKKRSSLNGPPQAVKKTKHIALSTENYSILVASYNIRFGEYSPGCT</sequence>
<dbReference type="AlphaFoldDB" id="R7QM06"/>
<dbReference type="KEGG" id="ccp:CHC_T00003717001"/>
<evidence type="ECO:0000256" key="1">
    <source>
        <dbReference type="SAM" id="MobiDB-lite"/>
    </source>
</evidence>
<organism evidence="3 4">
    <name type="scientific">Chondrus crispus</name>
    <name type="common">Carrageen Irish moss</name>
    <name type="synonym">Polymorpha crispa</name>
    <dbReference type="NCBI Taxonomy" id="2769"/>
    <lineage>
        <taxon>Eukaryota</taxon>
        <taxon>Rhodophyta</taxon>
        <taxon>Florideophyceae</taxon>
        <taxon>Rhodymeniophycidae</taxon>
        <taxon>Gigartinales</taxon>
        <taxon>Gigartinaceae</taxon>
        <taxon>Chondrus</taxon>
    </lineage>
</organism>
<evidence type="ECO:0000313" key="2">
    <source>
        <dbReference type="EMBL" id="CDF34809.1"/>
    </source>
</evidence>
<proteinExistence type="predicted"/>
<dbReference type="RefSeq" id="XP_005714628.1">
    <property type="nucleotide sequence ID" value="XM_005714571.1"/>
</dbReference>
<feature type="compositionally biased region" description="Polar residues" evidence="1">
    <location>
        <begin position="1"/>
        <end position="22"/>
    </location>
</feature>
<dbReference type="Gramene" id="CDF39134">
    <property type="protein sequence ID" value="CDF39134"/>
    <property type="gene ID" value="CHC_T00000113001"/>
</dbReference>
<dbReference type="GeneID" id="17322331"/>
<feature type="region of interest" description="Disordered" evidence="1">
    <location>
        <begin position="1"/>
        <end position="23"/>
    </location>
</feature>
<dbReference type="RefSeq" id="XP_005719045.1">
    <property type="nucleotide sequence ID" value="XM_005718988.1"/>
</dbReference>
<dbReference type="EMBL" id="HG002003">
    <property type="protein sequence ID" value="CDF39134.1"/>
    <property type="molecule type" value="Genomic_DNA"/>
</dbReference>
<evidence type="ECO:0000313" key="3">
    <source>
        <dbReference type="EMBL" id="CDF39134.1"/>
    </source>
</evidence>
<dbReference type="KEGG" id="ccp:CHC_T00000113001"/>
<dbReference type="EMBL" id="HG001706">
    <property type="protein sequence ID" value="CDF34809.1"/>
    <property type="molecule type" value="Genomic_DNA"/>
</dbReference>